<dbReference type="InterPro" id="IPR054722">
    <property type="entry name" value="PolX-like_BBD"/>
</dbReference>
<dbReference type="Pfam" id="PF22936">
    <property type="entry name" value="Pol_BBD"/>
    <property type="match status" value="1"/>
</dbReference>
<feature type="compositionally biased region" description="Basic and acidic residues" evidence="2">
    <location>
        <begin position="312"/>
        <end position="332"/>
    </location>
</feature>
<dbReference type="PROSITE" id="PS50104">
    <property type="entry name" value="TIR"/>
    <property type="match status" value="1"/>
</dbReference>
<dbReference type="EMBL" id="SSTD01016718">
    <property type="protein sequence ID" value="TYK00508.1"/>
    <property type="molecule type" value="Genomic_DNA"/>
</dbReference>
<dbReference type="InterPro" id="IPR035897">
    <property type="entry name" value="Toll_tir_struct_dom_sf"/>
</dbReference>
<dbReference type="InterPro" id="IPR000157">
    <property type="entry name" value="TIR_dom"/>
</dbReference>
<evidence type="ECO:0000313" key="7">
    <source>
        <dbReference type="Proteomes" id="UP000321947"/>
    </source>
</evidence>
<reference evidence="6 7" key="1">
    <citation type="submission" date="2019-08" db="EMBL/GenBank/DDBJ databases">
        <title>Draft genome sequences of two oriental melons (Cucumis melo L. var makuwa).</title>
        <authorList>
            <person name="Kwon S.-Y."/>
        </authorList>
    </citation>
    <scope>NUCLEOTIDE SEQUENCE [LARGE SCALE GENOMIC DNA]</scope>
    <source>
        <strain evidence="7">cv. Chang Bougi</strain>
        <strain evidence="6">cv. SW 3</strain>
        <tissue evidence="5">Leaf</tissue>
    </source>
</reference>
<dbReference type="Proteomes" id="UP000321947">
    <property type="component" value="Unassembled WGS sequence"/>
</dbReference>
<accession>A0A5D3BN25</accession>
<evidence type="ECO:0000313" key="6">
    <source>
        <dbReference type="Proteomes" id="UP000321393"/>
    </source>
</evidence>
<protein>
    <submittedName>
        <fullName evidence="5">Prv splice variant B</fullName>
    </submittedName>
</protein>
<evidence type="ECO:0000313" key="4">
    <source>
        <dbReference type="EMBL" id="KAA0039325.1"/>
    </source>
</evidence>
<proteinExistence type="predicted"/>
<evidence type="ECO:0000313" key="5">
    <source>
        <dbReference type="EMBL" id="TYK00508.1"/>
    </source>
</evidence>
<evidence type="ECO:0000256" key="1">
    <source>
        <dbReference type="ARBA" id="ARBA00023027"/>
    </source>
</evidence>
<dbReference type="PANTHER" id="PTHR32009:SF106">
    <property type="entry name" value="TIR DOMAIN-CONTAINING PROTEIN"/>
    <property type="match status" value="1"/>
</dbReference>
<dbReference type="Gene3D" id="3.40.50.10140">
    <property type="entry name" value="Toll/interleukin-1 receptor homology (TIR) domain"/>
    <property type="match status" value="1"/>
</dbReference>
<dbReference type="AlphaFoldDB" id="A0A5D3BN25"/>
<keyword evidence="1" id="KW-0520">NAD</keyword>
<feature type="domain" description="TIR" evidence="3">
    <location>
        <begin position="85"/>
        <end position="248"/>
    </location>
</feature>
<comment type="caution">
    <text evidence="5">The sequence shown here is derived from an EMBL/GenBank/DDBJ whole genome shotgun (WGS) entry which is preliminary data.</text>
</comment>
<dbReference type="PANTHER" id="PTHR32009">
    <property type="entry name" value="TMV RESISTANCE PROTEIN N-LIKE"/>
    <property type="match status" value="1"/>
</dbReference>
<dbReference type="OrthoDB" id="6160824at2759"/>
<name>A0A5D3BN25_CUCMM</name>
<dbReference type="Proteomes" id="UP000321393">
    <property type="component" value="Unassembled WGS sequence"/>
</dbReference>
<feature type="region of interest" description="Disordered" evidence="2">
    <location>
        <begin position="279"/>
        <end position="336"/>
    </location>
</feature>
<evidence type="ECO:0000256" key="2">
    <source>
        <dbReference type="SAM" id="MobiDB-lite"/>
    </source>
</evidence>
<gene>
    <name evidence="5" type="ORF">E5676_scaffold169G001180</name>
    <name evidence="4" type="ORF">E6C27_scaffold64G001220</name>
</gene>
<dbReference type="SMART" id="SM00255">
    <property type="entry name" value="TIR"/>
    <property type="match status" value="1"/>
</dbReference>
<dbReference type="Pfam" id="PF01582">
    <property type="entry name" value="TIR"/>
    <property type="match status" value="1"/>
</dbReference>
<dbReference type="GO" id="GO:0007165">
    <property type="term" value="P:signal transduction"/>
    <property type="evidence" value="ECO:0007669"/>
    <property type="project" value="InterPro"/>
</dbReference>
<evidence type="ECO:0000259" key="3">
    <source>
        <dbReference type="PROSITE" id="PS50104"/>
    </source>
</evidence>
<sequence length="396" mass="45122">MVKESECVRRSSPAFFRAVASAVGSAFDVRQRVSALGVLQLVFGSLQGLFDTLISGQRSLEKFLTSGIAQRSSMAAGSSSHPSQMAFDVFLSFNRDDEDDGYRRFIKCLYETLSEWGIKMFMDDDKKMFMDDIKMLKDDGKKMFMDDEVNLSDDIVKAIEGSITSIVVLTKGYASSKWCLRELVKIIDQKNKTKHQVLPLFYRDLVHPYVYHQSQDVVRHQSQDVVQHQSQDVVRRQSQDVRKFFKSMAEKDYSEVNYRTSLAMSEICRLPRIYISRKNSDRGQGSYSQRKFDESNSNSNSSRGRGRQRYSRSSEERSNNDRRIEENENYVEKDEESGDSSLFLACKGGETCENNAWYLDSSASNHICGSKSMFVELDESVGGDIIIGDAIKIPVK</sequence>
<dbReference type="SUPFAM" id="SSF52200">
    <property type="entry name" value="Toll/Interleukin receptor TIR domain"/>
    <property type="match status" value="1"/>
</dbReference>
<dbReference type="EMBL" id="SSTE01018412">
    <property type="protein sequence ID" value="KAA0039325.1"/>
    <property type="molecule type" value="Genomic_DNA"/>
</dbReference>
<organism evidence="5 7">
    <name type="scientific">Cucumis melo var. makuwa</name>
    <name type="common">Oriental melon</name>
    <dbReference type="NCBI Taxonomy" id="1194695"/>
    <lineage>
        <taxon>Eukaryota</taxon>
        <taxon>Viridiplantae</taxon>
        <taxon>Streptophyta</taxon>
        <taxon>Embryophyta</taxon>
        <taxon>Tracheophyta</taxon>
        <taxon>Spermatophyta</taxon>
        <taxon>Magnoliopsida</taxon>
        <taxon>eudicotyledons</taxon>
        <taxon>Gunneridae</taxon>
        <taxon>Pentapetalae</taxon>
        <taxon>rosids</taxon>
        <taxon>fabids</taxon>
        <taxon>Cucurbitales</taxon>
        <taxon>Cucurbitaceae</taxon>
        <taxon>Benincaseae</taxon>
        <taxon>Cucumis</taxon>
    </lineage>
</organism>